<dbReference type="AlphaFoldDB" id="A0A1D6QUS1"/>
<accession>A0A1D6QUS1</accession>
<organism evidence="1">
    <name type="scientific">Zea mays</name>
    <name type="common">Maize</name>
    <dbReference type="NCBI Taxonomy" id="4577"/>
    <lineage>
        <taxon>Eukaryota</taxon>
        <taxon>Viridiplantae</taxon>
        <taxon>Streptophyta</taxon>
        <taxon>Embryophyta</taxon>
        <taxon>Tracheophyta</taxon>
        <taxon>Spermatophyta</taxon>
        <taxon>Magnoliopsida</taxon>
        <taxon>Liliopsida</taxon>
        <taxon>Poales</taxon>
        <taxon>Poaceae</taxon>
        <taxon>PACMAD clade</taxon>
        <taxon>Panicoideae</taxon>
        <taxon>Andropogonodae</taxon>
        <taxon>Andropogoneae</taxon>
        <taxon>Tripsacinae</taxon>
        <taxon>Zea</taxon>
    </lineage>
</organism>
<proteinExistence type="predicted"/>
<dbReference type="EMBL" id="CM000780">
    <property type="protein sequence ID" value="AQK61120.1"/>
    <property type="molecule type" value="Genomic_DNA"/>
</dbReference>
<name>A0A1D6QUS1_MAIZE</name>
<gene>
    <name evidence="1" type="ORF">ZEAMMB73_Zm00001d054049</name>
</gene>
<sequence>MSEEPTEPYTYLQLDPPRRVEVNLEQTGSEP</sequence>
<reference evidence="1" key="1">
    <citation type="submission" date="2015-12" db="EMBL/GenBank/DDBJ databases">
        <title>Update maize B73 reference genome by single molecule sequencing technologies.</title>
        <authorList>
            <consortium name="Maize Genome Sequencing Project"/>
            <person name="Ware D."/>
        </authorList>
    </citation>
    <scope>NUCLEOTIDE SEQUENCE</scope>
    <source>
        <tissue evidence="1">Seedling</tissue>
    </source>
</reference>
<evidence type="ECO:0000313" key="1">
    <source>
        <dbReference type="EMBL" id="AQK61120.1"/>
    </source>
</evidence>
<protein>
    <submittedName>
        <fullName evidence="1">Uncharacterized protein</fullName>
    </submittedName>
</protein>